<dbReference type="Pfam" id="PF13096">
    <property type="entry name" value="CENP-P"/>
    <property type="match status" value="1"/>
</dbReference>
<evidence type="ECO:0000313" key="4">
    <source>
        <dbReference type="Proteomes" id="UP000707451"/>
    </source>
</evidence>
<evidence type="ECO:0000256" key="1">
    <source>
        <dbReference type="SAM" id="Coils"/>
    </source>
</evidence>
<keyword evidence="1" id="KW-0175">Coiled coil</keyword>
<sequence>MDEGFESDTLIGVGHSTPTRNSNINFNNNINENITPADPTSNYAPFGPTWSAPSTPSVPSNVSLPADSIFKNMSSPARSTIGPRNSLKYSLRMDEGDEDTLLIEKSRILEHLRHATAEVDELESRLQAVRRQRARAVVDALESHQKAQESEAKEMRYLSLQSEAEREVGSTSQEIKTMSDVPVKTLLNTLTTQGQSGINLAMVQRLQSFTDFVFTSIESHVISTSESESGNRRYRIAGSCYRLEFEVKFIVHEPALNLTGLKITLPHSVRQELGQFVSSAEKHAMLLPFFRVLLNYAQMDYDRRTLMNNLAQRFPRLLKANHAFFKLSKSKVRSPSLGFDKTDASSRWALPGGPGVQTLTFSGTRWEHDSDSEDTTMAAPTAESEVSTPAAALKESLLARGHDDSLVDRNQDPFADHTEEIQDEVSHMVVKTNLDGAQSTTTTTASHDGTPACSTSTSLTSLASIPSPASMTSSSMEPAGPNRSKAPSSSSTPIEPTDSRPSIDRTQDSGNTYNRSGHWSFSTSSAYSYSAPTLSMSSLIHSKESVYAAVPVSSELYIIPKSSRGFHWNGDLFLKPHQRRSLGVDHMFSSSSAHHHTNHSINDSSSVYGGAGPSSGQHQSQHIHNQDSSVMVHEIRLDEHEIDGILPSWP</sequence>
<feature type="region of interest" description="Disordered" evidence="2">
    <location>
        <begin position="1"/>
        <end position="23"/>
    </location>
</feature>
<feature type="compositionally biased region" description="Polar residues" evidence="2">
    <location>
        <begin position="485"/>
        <end position="494"/>
    </location>
</feature>
<evidence type="ECO:0000313" key="3">
    <source>
        <dbReference type="EMBL" id="KAG9062965.1"/>
    </source>
</evidence>
<feature type="compositionally biased region" description="Polar residues" evidence="2">
    <location>
        <begin position="614"/>
        <end position="626"/>
    </location>
</feature>
<dbReference type="GO" id="GO:0034080">
    <property type="term" value="P:CENP-A containing chromatin assembly"/>
    <property type="evidence" value="ECO:0007669"/>
    <property type="project" value="InterPro"/>
</dbReference>
<name>A0A9P8BP50_9FUNG</name>
<dbReference type="EMBL" id="JAHRHY010000017">
    <property type="protein sequence ID" value="KAG9062965.1"/>
    <property type="molecule type" value="Genomic_DNA"/>
</dbReference>
<dbReference type="GO" id="GO:0000775">
    <property type="term" value="C:chromosome, centromeric region"/>
    <property type="evidence" value="ECO:0007669"/>
    <property type="project" value="InterPro"/>
</dbReference>
<feature type="region of interest" description="Disordered" evidence="2">
    <location>
        <begin position="438"/>
        <end position="516"/>
    </location>
</feature>
<feature type="coiled-coil region" evidence="1">
    <location>
        <begin position="105"/>
        <end position="139"/>
    </location>
</feature>
<dbReference type="AlphaFoldDB" id="A0A9P8BP50"/>
<accession>A0A9P8BP50</accession>
<feature type="compositionally biased region" description="Basic and acidic residues" evidence="2">
    <location>
        <begin position="497"/>
        <end position="507"/>
    </location>
</feature>
<feature type="compositionally biased region" description="Low complexity" evidence="2">
    <location>
        <begin position="440"/>
        <end position="479"/>
    </location>
</feature>
<dbReference type="Proteomes" id="UP000707451">
    <property type="component" value="Unassembled WGS sequence"/>
</dbReference>
<protein>
    <submittedName>
        <fullName evidence="3">Uncharacterized protein</fullName>
    </submittedName>
</protein>
<feature type="region of interest" description="Disordered" evidence="2">
    <location>
        <begin position="359"/>
        <end position="389"/>
    </location>
</feature>
<reference evidence="3" key="1">
    <citation type="submission" date="2021-06" db="EMBL/GenBank/DDBJ databases">
        <title>Genome Sequence of Mortierella hyaline Strain SCG-10, a Cold-Adapted, Nitrate-Reducing Fungus Isolated from Soil in Minnesota, USA.</title>
        <authorList>
            <person name="Aldossari N."/>
        </authorList>
    </citation>
    <scope>NUCLEOTIDE SEQUENCE</scope>
    <source>
        <strain evidence="3">SCG-10</strain>
    </source>
</reference>
<proteinExistence type="predicted"/>
<keyword evidence="4" id="KW-1185">Reference proteome</keyword>
<dbReference type="InterPro" id="IPR027801">
    <property type="entry name" value="CENP-P"/>
</dbReference>
<comment type="caution">
    <text evidence="3">The sequence shown here is derived from an EMBL/GenBank/DDBJ whole genome shotgun (WGS) entry which is preliminary data.</text>
</comment>
<feature type="region of interest" description="Disordered" evidence="2">
    <location>
        <begin position="590"/>
        <end position="626"/>
    </location>
</feature>
<gene>
    <name evidence="3" type="ORF">KI688_004565</name>
</gene>
<dbReference type="OrthoDB" id="5976950at2759"/>
<evidence type="ECO:0000256" key="2">
    <source>
        <dbReference type="SAM" id="MobiDB-lite"/>
    </source>
</evidence>
<organism evidence="3 4">
    <name type="scientific">Linnemannia hyalina</name>
    <dbReference type="NCBI Taxonomy" id="64524"/>
    <lineage>
        <taxon>Eukaryota</taxon>
        <taxon>Fungi</taxon>
        <taxon>Fungi incertae sedis</taxon>
        <taxon>Mucoromycota</taxon>
        <taxon>Mortierellomycotina</taxon>
        <taxon>Mortierellomycetes</taxon>
        <taxon>Mortierellales</taxon>
        <taxon>Mortierellaceae</taxon>
        <taxon>Linnemannia</taxon>
    </lineage>
</organism>